<dbReference type="OrthoDB" id="9806624at2"/>
<evidence type="ECO:0000313" key="1">
    <source>
        <dbReference type="EMBL" id="PSB04379.1"/>
    </source>
</evidence>
<accession>A0A2T1C805</accession>
<protein>
    <submittedName>
        <fullName evidence="1">Uncharacterized protein</fullName>
    </submittedName>
</protein>
<reference evidence="1 2" key="1">
    <citation type="submission" date="2018-02" db="EMBL/GenBank/DDBJ databases">
        <authorList>
            <person name="Cohen D.B."/>
            <person name="Kent A.D."/>
        </authorList>
    </citation>
    <scope>NUCLEOTIDE SEQUENCE [LARGE SCALE GENOMIC DNA]</scope>
    <source>
        <strain evidence="1 2">CCAP 1448/3</strain>
    </source>
</reference>
<dbReference type="RefSeq" id="WP_106287394.1">
    <property type="nucleotide sequence ID" value="NZ_CAWNTC010000192.1"/>
</dbReference>
<comment type="caution">
    <text evidence="1">The sequence shown here is derived from an EMBL/GenBank/DDBJ whole genome shotgun (WGS) entry which is preliminary data.</text>
</comment>
<dbReference type="InterPro" id="IPR040632">
    <property type="entry name" value="Sulfotransfer_4"/>
</dbReference>
<dbReference type="EMBL" id="PVWJ01000013">
    <property type="protein sequence ID" value="PSB04379.1"/>
    <property type="molecule type" value="Genomic_DNA"/>
</dbReference>
<dbReference type="PANTHER" id="PTHR36978">
    <property type="entry name" value="P-LOOP CONTAINING NUCLEOTIDE TRIPHOSPHATE HYDROLASE"/>
    <property type="match status" value="1"/>
</dbReference>
<dbReference type="Pfam" id="PF17784">
    <property type="entry name" value="Sulfotransfer_4"/>
    <property type="match status" value="1"/>
</dbReference>
<gene>
    <name evidence="1" type="ORF">C7B64_04160</name>
</gene>
<keyword evidence="2" id="KW-1185">Reference proteome</keyword>
<organism evidence="1 2">
    <name type="scientific">Merismopedia glauca CCAP 1448/3</name>
    <dbReference type="NCBI Taxonomy" id="1296344"/>
    <lineage>
        <taxon>Bacteria</taxon>
        <taxon>Bacillati</taxon>
        <taxon>Cyanobacteriota</taxon>
        <taxon>Cyanophyceae</taxon>
        <taxon>Synechococcales</taxon>
        <taxon>Merismopediaceae</taxon>
        <taxon>Merismopedia</taxon>
    </lineage>
</organism>
<dbReference type="InterPro" id="IPR027417">
    <property type="entry name" value="P-loop_NTPase"/>
</dbReference>
<dbReference type="AlphaFoldDB" id="A0A2T1C805"/>
<evidence type="ECO:0000313" key="2">
    <source>
        <dbReference type="Proteomes" id="UP000238762"/>
    </source>
</evidence>
<dbReference type="Proteomes" id="UP000238762">
    <property type="component" value="Unassembled WGS sequence"/>
</dbReference>
<proteinExistence type="predicted"/>
<reference evidence="1 2" key="2">
    <citation type="submission" date="2018-03" db="EMBL/GenBank/DDBJ databases">
        <title>The ancient ancestry and fast evolution of plastids.</title>
        <authorList>
            <person name="Moore K.R."/>
            <person name="Magnabosco C."/>
            <person name="Momper L."/>
            <person name="Gold D.A."/>
            <person name="Bosak T."/>
            <person name="Fournier G.P."/>
        </authorList>
    </citation>
    <scope>NUCLEOTIDE SEQUENCE [LARGE SCALE GENOMIC DNA]</scope>
    <source>
        <strain evidence="1 2">CCAP 1448/3</strain>
    </source>
</reference>
<sequence length="79" mass="9157">MIDEIFQHRFTLETENRSACIEAFHQHNALVRNAGLGHRLLEWQAGDGWEPLCRALEVEIPAIPFPHANSTEEFLQKYL</sequence>
<name>A0A2T1C805_9CYAN</name>
<dbReference type="PANTHER" id="PTHR36978:SF4">
    <property type="entry name" value="P-LOOP CONTAINING NUCLEOSIDE TRIPHOSPHATE HYDROLASE PROTEIN"/>
    <property type="match status" value="1"/>
</dbReference>
<dbReference type="Gene3D" id="3.40.50.300">
    <property type="entry name" value="P-loop containing nucleotide triphosphate hydrolases"/>
    <property type="match status" value="1"/>
</dbReference>